<protein>
    <recommendedName>
        <fullName evidence="4">Secreted protein</fullName>
    </recommendedName>
</protein>
<name>A0A4P6Q7U9_9ACTN</name>
<dbReference type="Proteomes" id="UP000292235">
    <property type="component" value="Chromosome"/>
</dbReference>
<keyword evidence="1" id="KW-0732">Signal</keyword>
<accession>A0A4P6Q7U9</accession>
<sequence precursor="true">MPRSSPVLASLSAAVMTGALVLSTAGTAHAATGEVVIYKSEVQPLETYRNPPTGECYALPGTVHILLNQTDVEVTIHSNPNCLFPGIPVQPNHGWHAPPSGITGPFSFSVG</sequence>
<organism evidence="2 3">
    <name type="scientific">Streptomonospora litoralis</name>
    <dbReference type="NCBI Taxonomy" id="2498135"/>
    <lineage>
        <taxon>Bacteria</taxon>
        <taxon>Bacillati</taxon>
        <taxon>Actinomycetota</taxon>
        <taxon>Actinomycetes</taxon>
        <taxon>Streptosporangiales</taxon>
        <taxon>Nocardiopsidaceae</taxon>
        <taxon>Streptomonospora</taxon>
    </lineage>
</organism>
<dbReference type="KEGG" id="strr:EKD16_18790"/>
<dbReference type="EMBL" id="CP036455">
    <property type="protein sequence ID" value="QBI55521.1"/>
    <property type="molecule type" value="Genomic_DNA"/>
</dbReference>
<dbReference type="RefSeq" id="WP_242677043.1">
    <property type="nucleotide sequence ID" value="NZ_CP036455.1"/>
</dbReference>
<proteinExistence type="predicted"/>
<evidence type="ECO:0000313" key="3">
    <source>
        <dbReference type="Proteomes" id="UP000292235"/>
    </source>
</evidence>
<evidence type="ECO:0000313" key="2">
    <source>
        <dbReference type="EMBL" id="QBI55521.1"/>
    </source>
</evidence>
<dbReference type="AlphaFoldDB" id="A0A4P6Q7U9"/>
<gene>
    <name evidence="2" type="ORF">EKD16_18790</name>
</gene>
<evidence type="ECO:0000256" key="1">
    <source>
        <dbReference type="SAM" id="SignalP"/>
    </source>
</evidence>
<reference evidence="2 3" key="1">
    <citation type="submission" date="2019-02" db="EMBL/GenBank/DDBJ databases">
        <authorList>
            <person name="Khodamoradi S."/>
            <person name="Hahnke R.L."/>
            <person name="Kaempfer P."/>
            <person name="Schumann P."/>
            <person name="Rohde M."/>
            <person name="Steinert M."/>
            <person name="Luzhetskyy A."/>
            <person name="Wink J."/>
            <person name="Ruckert C."/>
        </authorList>
    </citation>
    <scope>NUCLEOTIDE SEQUENCE [LARGE SCALE GENOMIC DNA]</scope>
    <source>
        <strain evidence="2 3">M2</strain>
    </source>
</reference>
<feature type="chain" id="PRO_5020367356" description="Secreted protein" evidence="1">
    <location>
        <begin position="31"/>
        <end position="111"/>
    </location>
</feature>
<feature type="signal peptide" evidence="1">
    <location>
        <begin position="1"/>
        <end position="30"/>
    </location>
</feature>
<keyword evidence="3" id="KW-1185">Reference proteome</keyword>
<evidence type="ECO:0008006" key="4">
    <source>
        <dbReference type="Google" id="ProtNLM"/>
    </source>
</evidence>